<name>A0ABT2JZE6_9ACTN</name>
<dbReference type="EMBL" id="JAJAGO010000013">
    <property type="protein sequence ID" value="MCT2593270.1"/>
    <property type="molecule type" value="Genomic_DNA"/>
</dbReference>
<protein>
    <submittedName>
        <fullName evidence="4">Vanadium-dependent haloperoxidase</fullName>
    </submittedName>
</protein>
<feature type="region of interest" description="Disordered" evidence="1">
    <location>
        <begin position="164"/>
        <end position="211"/>
    </location>
</feature>
<feature type="domain" description="Vanadium-dependent haloperoxidase NapH1-like second helical-bundle" evidence="3">
    <location>
        <begin position="314"/>
        <end position="482"/>
    </location>
</feature>
<dbReference type="RefSeq" id="WP_260220631.1">
    <property type="nucleotide sequence ID" value="NZ_JAJAGO010000013.1"/>
</dbReference>
<dbReference type="InterPro" id="IPR049283">
    <property type="entry name" value="DUF6851"/>
</dbReference>
<evidence type="ECO:0000259" key="3">
    <source>
        <dbReference type="Pfam" id="PF22778"/>
    </source>
</evidence>
<evidence type="ECO:0000313" key="5">
    <source>
        <dbReference type="Proteomes" id="UP001156389"/>
    </source>
</evidence>
<sequence length="486" mass="53684">MTSTGYAVAEGQRDDVPGKHGTASQEFDFETGNSPLEIVYPTVHQVVREDISPGAMDATIVLRIVTVLENGWFDAIAPYHKTAKGVHSDLGRRPASESRTEKKLNTAILYSSYHTLNSLLPKHSEVWREMLTSVGLDPDDASTDKTSPVGLGNLAGKAVVRARENDGMNQLGNEGGRKYHRKPYRDYTGYQPKNTPDRLRDPSRWQPDISTEDNGIYTAQRFVTPQMGRVDAYTFDNPAMFDVKPPKASNHHNRRAYKRQANEVLEVSAELNDEKKLKAEFFDDKLLFLGEGFPVDDSGGSVQELVESAFSIHIATFDTAIAVWHYKAKFDSVRPFSAIGHLYGKRPVTAWGGAGEGTVDDLPADQWRSYLATADHPEYPSATASICAAAGSVGKQYSGTDRMRVEFPVEKGSSEGEPGVVPAKDTTLRWNSWDKYVDDCGQSRMWGGVHFQDSITAGQKIGEQVSERAYDFVKKHVAGDRKGGRG</sequence>
<dbReference type="InterPro" id="IPR052559">
    <property type="entry name" value="V-haloperoxidase"/>
</dbReference>
<accession>A0ABT2JZE6</accession>
<feature type="domain" description="DUF6851" evidence="2">
    <location>
        <begin position="69"/>
        <end position="207"/>
    </location>
</feature>
<dbReference type="PANTHER" id="PTHR34599:SF2">
    <property type="entry name" value="TRAF-TYPE DOMAIN-CONTAINING PROTEIN"/>
    <property type="match status" value="1"/>
</dbReference>
<dbReference type="Pfam" id="PF22778">
    <property type="entry name" value="VCPO_2nd"/>
    <property type="match status" value="1"/>
</dbReference>
<dbReference type="InterPro" id="IPR036938">
    <property type="entry name" value="PAP2/HPO_sf"/>
</dbReference>
<feature type="region of interest" description="Disordered" evidence="1">
    <location>
        <begin position="1"/>
        <end position="23"/>
    </location>
</feature>
<organism evidence="4 5">
    <name type="scientific">Streptomyces gossypii</name>
    <dbReference type="NCBI Taxonomy" id="2883101"/>
    <lineage>
        <taxon>Bacteria</taxon>
        <taxon>Bacillati</taxon>
        <taxon>Actinomycetota</taxon>
        <taxon>Actinomycetes</taxon>
        <taxon>Kitasatosporales</taxon>
        <taxon>Streptomycetaceae</taxon>
        <taxon>Streptomyces</taxon>
    </lineage>
</organism>
<reference evidence="4 5" key="1">
    <citation type="submission" date="2021-10" db="EMBL/GenBank/DDBJ databases">
        <title>Streptomyces gossypii sp. nov., isolated from soil collected from cotton field.</title>
        <authorList>
            <person name="Ge X."/>
            <person name="Chen X."/>
            <person name="Liu W."/>
        </authorList>
    </citation>
    <scope>NUCLEOTIDE SEQUENCE [LARGE SCALE GENOMIC DNA]</scope>
    <source>
        <strain evidence="4 5">N2-109</strain>
    </source>
</reference>
<keyword evidence="5" id="KW-1185">Reference proteome</keyword>
<proteinExistence type="predicted"/>
<dbReference type="InterPro" id="IPR055161">
    <property type="entry name" value="NapH1-like_2nd"/>
</dbReference>
<evidence type="ECO:0000259" key="2">
    <source>
        <dbReference type="Pfam" id="PF21167"/>
    </source>
</evidence>
<dbReference type="Proteomes" id="UP001156389">
    <property type="component" value="Unassembled WGS sequence"/>
</dbReference>
<dbReference type="Gene3D" id="1.10.606.20">
    <property type="match status" value="1"/>
</dbReference>
<evidence type="ECO:0000313" key="4">
    <source>
        <dbReference type="EMBL" id="MCT2593270.1"/>
    </source>
</evidence>
<comment type="caution">
    <text evidence="4">The sequence shown here is derived from an EMBL/GenBank/DDBJ whole genome shotgun (WGS) entry which is preliminary data.</text>
</comment>
<dbReference type="Pfam" id="PF21167">
    <property type="entry name" value="DUF6851"/>
    <property type="match status" value="1"/>
</dbReference>
<dbReference type="CDD" id="cd03398">
    <property type="entry name" value="PAP2_haloperoxidase"/>
    <property type="match status" value="1"/>
</dbReference>
<dbReference type="SUPFAM" id="SSF48317">
    <property type="entry name" value="Acid phosphatase/Vanadium-dependent haloperoxidase"/>
    <property type="match status" value="1"/>
</dbReference>
<gene>
    <name evidence="4" type="ORF">LHJ74_25760</name>
</gene>
<dbReference type="PANTHER" id="PTHR34599">
    <property type="entry name" value="PEROXIDASE-RELATED"/>
    <property type="match status" value="1"/>
</dbReference>
<evidence type="ECO:0000256" key="1">
    <source>
        <dbReference type="SAM" id="MobiDB-lite"/>
    </source>
</evidence>